<dbReference type="Pfam" id="PF06947">
    <property type="entry name" value="DUF1290"/>
    <property type="match status" value="1"/>
</dbReference>
<keyword evidence="4" id="KW-1185">Reference proteome</keyword>
<dbReference type="RefSeq" id="WP_015263179.1">
    <property type="nucleotide sequence ID" value="NC_019903.1"/>
</dbReference>
<dbReference type="EMBL" id="CP003344">
    <property type="protein sequence ID" value="AGA70213.1"/>
    <property type="molecule type" value="Genomic_DNA"/>
</dbReference>
<keyword evidence="1 2" id="KW-0812">Transmembrane</keyword>
<sequence>MWLPILGLILGLVIGWFSPFSVPVEYSKYLSVAILAALDSVLGGIRAAQENHFDSVVFLSGFFTNILLAGILAYVGDRIGVDLFLAAVVAFGVRLFNNLAIIRRHLLQKRIL</sequence>
<reference evidence="4" key="1">
    <citation type="submission" date="2012-02" db="EMBL/GenBank/DDBJ databases">
        <title>Complete sequence of Desulfitobacterium dichloroeliminans LMG P-21439.</title>
        <authorList>
            <person name="Lucas S."/>
            <person name="Han J."/>
            <person name="Lapidus A."/>
            <person name="Cheng J.-F."/>
            <person name="Goodwin L."/>
            <person name="Pitluck S."/>
            <person name="Peters L."/>
            <person name="Ovchinnikova G."/>
            <person name="Teshima H."/>
            <person name="Detter J.C."/>
            <person name="Han C."/>
            <person name="Tapia R."/>
            <person name="Land M."/>
            <person name="Hauser L."/>
            <person name="Kyrpides N."/>
            <person name="Ivanova N."/>
            <person name="Pagani I."/>
            <person name="Kruse T."/>
            <person name="de Vos W.M."/>
            <person name="Boon N."/>
            <person name="Smidt H."/>
            <person name="Woyke T."/>
        </authorList>
    </citation>
    <scope>NUCLEOTIDE SEQUENCE [LARGE SCALE GENOMIC DNA]</scope>
    <source>
        <strain evidence="4">LMG P-21439 / DCA1</strain>
    </source>
</reference>
<protein>
    <recommendedName>
        <fullName evidence="5">Small basic protein</fullName>
    </recommendedName>
</protein>
<evidence type="ECO:0000313" key="3">
    <source>
        <dbReference type="EMBL" id="AGA70213.1"/>
    </source>
</evidence>
<dbReference type="eggNOG" id="COG3856">
    <property type="taxonomic scope" value="Bacteria"/>
</dbReference>
<evidence type="ECO:0000256" key="1">
    <source>
        <dbReference type="PIRNR" id="PIRNR018579"/>
    </source>
</evidence>
<evidence type="ECO:0008006" key="5">
    <source>
        <dbReference type="Google" id="ProtNLM"/>
    </source>
</evidence>
<gene>
    <name evidence="3" type="ordered locus">Desdi_2801</name>
</gene>
<dbReference type="Proteomes" id="UP000010797">
    <property type="component" value="Chromosome"/>
</dbReference>
<feature type="transmembrane region" description="Helical" evidence="2">
    <location>
        <begin position="55"/>
        <end position="75"/>
    </location>
</feature>
<dbReference type="STRING" id="871963.Desdi_2801"/>
<keyword evidence="2" id="KW-1133">Transmembrane helix</keyword>
<comment type="subcellular location">
    <subcellularLocation>
        <location evidence="1">Cell membrane</location>
        <topology evidence="1">Multi-pass membrane protein</topology>
    </subcellularLocation>
</comment>
<dbReference type="InterPro" id="IPR009709">
    <property type="entry name" value="DUF1290"/>
</dbReference>
<dbReference type="KEGG" id="ddl:Desdi_2801"/>
<dbReference type="GO" id="GO:0005886">
    <property type="term" value="C:plasma membrane"/>
    <property type="evidence" value="ECO:0007669"/>
    <property type="project" value="UniProtKB-SubCell"/>
</dbReference>
<evidence type="ECO:0000256" key="2">
    <source>
        <dbReference type="SAM" id="Phobius"/>
    </source>
</evidence>
<keyword evidence="1" id="KW-1003">Cell membrane</keyword>
<comment type="similarity">
    <text evidence="1">Belongs to the sbp family.</text>
</comment>
<feature type="transmembrane region" description="Helical" evidence="2">
    <location>
        <begin position="81"/>
        <end position="102"/>
    </location>
</feature>
<organism evidence="3 4">
    <name type="scientific">Desulfitobacterium dichloroeliminans (strain LMG P-21439 / DCA1)</name>
    <dbReference type="NCBI Taxonomy" id="871963"/>
    <lineage>
        <taxon>Bacteria</taxon>
        <taxon>Bacillati</taxon>
        <taxon>Bacillota</taxon>
        <taxon>Clostridia</taxon>
        <taxon>Eubacteriales</taxon>
        <taxon>Desulfitobacteriaceae</taxon>
        <taxon>Desulfitobacterium</taxon>
    </lineage>
</organism>
<evidence type="ECO:0000313" key="4">
    <source>
        <dbReference type="Proteomes" id="UP000010797"/>
    </source>
</evidence>
<dbReference type="PIRSF" id="PIRSF018579">
    <property type="entry name" value="Sbp"/>
    <property type="match status" value="1"/>
</dbReference>
<proteinExistence type="inferred from homology"/>
<keyword evidence="1 2" id="KW-0472">Membrane</keyword>
<dbReference type="HOGENOM" id="CLU_135532_1_0_9"/>
<feature type="transmembrane region" description="Helical" evidence="2">
    <location>
        <begin position="29"/>
        <end position="48"/>
    </location>
</feature>
<dbReference type="OrthoDB" id="9812056at2"/>
<dbReference type="AlphaFoldDB" id="L0FB93"/>
<accession>L0FB93</accession>
<name>L0FB93_DESDL</name>